<dbReference type="SUPFAM" id="SSF51735">
    <property type="entry name" value="NAD(P)-binding Rossmann-fold domains"/>
    <property type="match status" value="1"/>
</dbReference>
<reference evidence="9 10" key="1">
    <citation type="submission" date="2015-07" db="EMBL/GenBank/DDBJ databases">
        <title>Draft genome of Bellilinea caldifistulae DSM 17877.</title>
        <authorList>
            <person name="Hemp J."/>
            <person name="Ward L.M."/>
            <person name="Pace L.A."/>
            <person name="Fischer W.W."/>
        </authorList>
    </citation>
    <scope>NUCLEOTIDE SEQUENCE [LARGE SCALE GENOMIC DNA]</scope>
    <source>
        <strain evidence="9 10">GOMI-1</strain>
    </source>
</reference>
<sequence>MSRLRVSIIGAAGYVGGELLRLLLDHPFVEIQQATSGSHLGEFVYQQHPNLRKRTTLKFSDPQQVKPCDVLFLAMPHGESQQRIEDYAAIAPRIVDCSADFRLRDAELYRRYYGEEHRAPAWLSKFVYGLPELHREEMRSAAYISGVGCNATASILALYPLVKADALDLTRPVIVEIKTGSSEGGASPNPGSHHPERSGVIRTFSAYGHRHTAEVIQELGLSEVHLTMTAVDLVRGALATAHAFLRPGIGEKDLWKIYRQWAESEPFIRLVRDRRGIYRVPEPKILAGSNYADVGFDVDECSGRVIGMAAIDNLMKGAAGSAVQAMNLMCGFDETAGLTFGGLHPI</sequence>
<dbReference type="GO" id="GO:0003942">
    <property type="term" value="F:N-acetyl-gamma-glutamyl-phosphate reductase activity"/>
    <property type="evidence" value="ECO:0007669"/>
    <property type="project" value="InterPro"/>
</dbReference>
<comment type="pathway">
    <text evidence="6">Amino-acid biosynthesis; L-lysine biosynthesis via AAA pathway; L-lysine from L-alpha-aminoadipate (Thermus route): step 3/5.</text>
</comment>
<accession>A0A0P6XTX7</accession>
<feature type="binding site" evidence="6">
    <location>
        <position position="313"/>
    </location>
    <ligand>
        <name>NADP(+)</name>
        <dbReference type="ChEBI" id="CHEBI:58349"/>
    </ligand>
</feature>
<evidence type="ECO:0000313" key="10">
    <source>
        <dbReference type="Proteomes" id="UP000050514"/>
    </source>
</evidence>
<dbReference type="CDD" id="cd23939">
    <property type="entry name" value="AGPR_1_C_LysY"/>
    <property type="match status" value="1"/>
</dbReference>
<comment type="subcellular location">
    <subcellularLocation>
        <location evidence="6">Cytoplasm</location>
    </subcellularLocation>
</comment>
<dbReference type="InterPro" id="IPR037535">
    <property type="entry name" value="LysY"/>
</dbReference>
<dbReference type="InterPro" id="IPR000534">
    <property type="entry name" value="Semialdehyde_DH_NAD-bd"/>
</dbReference>
<dbReference type="GO" id="GO:0070401">
    <property type="term" value="F:NADP+ binding"/>
    <property type="evidence" value="ECO:0007669"/>
    <property type="project" value="InterPro"/>
</dbReference>
<feature type="domain" description="Semialdehyde dehydrogenase NAD-binding" evidence="8">
    <location>
        <begin position="5"/>
        <end position="141"/>
    </location>
</feature>
<dbReference type="Pfam" id="PF01118">
    <property type="entry name" value="Semialdhyde_dh"/>
    <property type="match status" value="1"/>
</dbReference>
<evidence type="ECO:0000256" key="7">
    <source>
        <dbReference type="SAM" id="MobiDB-lite"/>
    </source>
</evidence>
<dbReference type="PANTHER" id="PTHR32338:SF11">
    <property type="entry name" value="[LYSW]-L-2-AMINOADIPATE_[LYSW]-L-GLUTAMATE PHOSPHATE REDUCTASE-RELATED"/>
    <property type="match status" value="1"/>
</dbReference>
<dbReference type="HAMAP" id="MF_02083">
    <property type="entry name" value="LysY"/>
    <property type="match status" value="1"/>
</dbReference>
<evidence type="ECO:0000256" key="4">
    <source>
        <dbReference type="ARBA" id="ARBA00023002"/>
    </source>
</evidence>
<evidence type="ECO:0000256" key="3">
    <source>
        <dbReference type="ARBA" id="ARBA00022857"/>
    </source>
</evidence>
<dbReference type="STRING" id="360411.AC812_05405"/>
<dbReference type="GO" id="GO:0043870">
    <property type="term" value="F:N-acetyl-gamma-aminoadipyl-phosphate reductase activity"/>
    <property type="evidence" value="ECO:0007669"/>
    <property type="project" value="RHEA"/>
</dbReference>
<name>A0A0P6XTX7_9CHLR</name>
<keyword evidence="10" id="KW-1185">Reference proteome</keyword>
<evidence type="ECO:0000256" key="2">
    <source>
        <dbReference type="ARBA" id="ARBA00022605"/>
    </source>
</evidence>
<dbReference type="Gene3D" id="3.40.50.720">
    <property type="entry name" value="NAD(P)-binding Rossmann-like Domain"/>
    <property type="match status" value="1"/>
</dbReference>
<dbReference type="GO" id="GO:0005737">
    <property type="term" value="C:cytoplasm"/>
    <property type="evidence" value="ECO:0007669"/>
    <property type="project" value="UniProtKB-SubCell"/>
</dbReference>
<evidence type="ECO:0000256" key="5">
    <source>
        <dbReference type="ARBA" id="ARBA00023154"/>
    </source>
</evidence>
<dbReference type="GO" id="GO:0019878">
    <property type="term" value="P:lysine biosynthetic process via aminoadipic acid"/>
    <property type="evidence" value="ECO:0007669"/>
    <property type="project" value="UniProtKB-UniRule"/>
</dbReference>
<dbReference type="NCBIfam" id="TIGR01850">
    <property type="entry name" value="argC"/>
    <property type="match status" value="1"/>
</dbReference>
<organism evidence="9 10">
    <name type="scientific">Bellilinea caldifistulae</name>
    <dbReference type="NCBI Taxonomy" id="360411"/>
    <lineage>
        <taxon>Bacteria</taxon>
        <taxon>Bacillati</taxon>
        <taxon>Chloroflexota</taxon>
        <taxon>Anaerolineae</taxon>
        <taxon>Anaerolineales</taxon>
        <taxon>Anaerolineaceae</taxon>
        <taxon>Bellilinea</taxon>
    </lineage>
</organism>
<dbReference type="RefSeq" id="WP_061912810.1">
    <property type="nucleotide sequence ID" value="NZ_DF967971.1"/>
</dbReference>
<dbReference type="Proteomes" id="UP000050514">
    <property type="component" value="Unassembled WGS sequence"/>
</dbReference>
<keyword evidence="1 6" id="KW-0963">Cytoplasm</keyword>
<proteinExistence type="inferred from homology"/>
<dbReference type="InterPro" id="IPR000706">
    <property type="entry name" value="AGPR_type-1"/>
</dbReference>
<dbReference type="GO" id="GO:0051287">
    <property type="term" value="F:NAD binding"/>
    <property type="evidence" value="ECO:0007669"/>
    <property type="project" value="InterPro"/>
</dbReference>
<comment type="function">
    <text evidence="6">Catalyzes the NADPH-dependent reduction of [LysW]-aminoadipate 6-phosphate to yield [LysW]-aminoadipate 6-semialdehyde.</text>
</comment>
<evidence type="ECO:0000259" key="8">
    <source>
        <dbReference type="SMART" id="SM00859"/>
    </source>
</evidence>
<dbReference type="EC" id="1.2.1.103" evidence="6"/>
<keyword evidence="4 6" id="KW-0560">Oxidoreductase</keyword>
<dbReference type="AlphaFoldDB" id="A0A0P6XTX7"/>
<dbReference type="SMART" id="SM00859">
    <property type="entry name" value="Semialdhyde_dh"/>
    <property type="match status" value="1"/>
</dbReference>
<dbReference type="Gene3D" id="3.30.360.10">
    <property type="entry name" value="Dihydrodipicolinate Reductase, domain 2"/>
    <property type="match status" value="1"/>
</dbReference>
<comment type="caution">
    <text evidence="9">The sequence shown here is derived from an EMBL/GenBank/DDBJ whole genome shotgun (WGS) entry which is preliminary data.</text>
</comment>
<evidence type="ECO:0000313" key="9">
    <source>
        <dbReference type="EMBL" id="KPL76737.1"/>
    </source>
</evidence>
<dbReference type="InterPro" id="IPR050085">
    <property type="entry name" value="AGPR"/>
</dbReference>
<dbReference type="HAMAP" id="MF_00150">
    <property type="entry name" value="ArgC_type1"/>
    <property type="match status" value="1"/>
</dbReference>
<comment type="catalytic activity">
    <reaction evidence="6">
        <text>[amino-group carrier protein]-C-terminal-N-(1-carboxy-5-oxopentan-1-yl)-L-glutamine + phosphate + NADP(+) = [amino-group carrier protein]-C-terminal-N-(1-carboxy-5-phosphooxy-5-oxopentan-1-yl)-L-glutamine + NADPH + H(+)</text>
        <dbReference type="Rhea" id="RHEA:41948"/>
        <dbReference type="Rhea" id="RHEA-COMP:9712"/>
        <dbReference type="Rhea" id="RHEA-COMP:9714"/>
        <dbReference type="ChEBI" id="CHEBI:15378"/>
        <dbReference type="ChEBI" id="CHEBI:43474"/>
        <dbReference type="ChEBI" id="CHEBI:57783"/>
        <dbReference type="ChEBI" id="CHEBI:58349"/>
        <dbReference type="ChEBI" id="CHEBI:78499"/>
        <dbReference type="ChEBI" id="CHEBI:78501"/>
        <dbReference type="EC" id="1.2.1.103"/>
    </reaction>
</comment>
<dbReference type="CDD" id="cd24151">
    <property type="entry name" value="AGPR_1_N_LysY"/>
    <property type="match status" value="1"/>
</dbReference>
<keyword evidence="5 6" id="KW-0457">Lysine biosynthesis</keyword>
<dbReference type="InterPro" id="IPR036291">
    <property type="entry name" value="NAD(P)-bd_dom_sf"/>
</dbReference>
<gene>
    <name evidence="6" type="primary">lysY</name>
    <name evidence="9" type="ORF">AC812_05405</name>
</gene>
<dbReference type="SUPFAM" id="SSF55347">
    <property type="entry name" value="Glyceraldehyde-3-phosphate dehydrogenase-like, C-terminal domain"/>
    <property type="match status" value="1"/>
</dbReference>
<dbReference type="Pfam" id="PF22698">
    <property type="entry name" value="Semialdhyde_dhC_1"/>
    <property type="match status" value="1"/>
</dbReference>
<comment type="similarity">
    <text evidence="6">Belongs to the NAGSA dehydrogenase family. Type 1 subfamily. LysY sub-subfamily.</text>
</comment>
<dbReference type="InterPro" id="IPR058924">
    <property type="entry name" value="AGPR_dimerisation_dom"/>
</dbReference>
<evidence type="ECO:0000256" key="1">
    <source>
        <dbReference type="ARBA" id="ARBA00022490"/>
    </source>
</evidence>
<comment type="caution">
    <text evidence="6">Lacks conserved residue(s) required for the propagation of feature annotation.</text>
</comment>
<dbReference type="OrthoDB" id="9801289at2"/>
<keyword evidence="2 6" id="KW-0028">Amino-acid biosynthesis</keyword>
<feature type="region of interest" description="Disordered" evidence="7">
    <location>
        <begin position="179"/>
        <end position="198"/>
    </location>
</feature>
<dbReference type="GO" id="GO:0006526">
    <property type="term" value="P:L-arginine biosynthetic process"/>
    <property type="evidence" value="ECO:0007669"/>
    <property type="project" value="InterPro"/>
</dbReference>
<evidence type="ECO:0000256" key="6">
    <source>
        <dbReference type="HAMAP-Rule" id="MF_02083"/>
    </source>
</evidence>
<keyword evidence="3 6" id="KW-0521">NADP</keyword>
<dbReference type="UniPathway" id="UPA00033">
    <property type="reaction ID" value="UER00037"/>
</dbReference>
<dbReference type="PANTHER" id="PTHR32338">
    <property type="entry name" value="N-ACETYL-GAMMA-GLUTAMYL-PHOSPHATE REDUCTASE, CHLOROPLASTIC-RELATED-RELATED"/>
    <property type="match status" value="1"/>
</dbReference>
<protein>
    <recommendedName>
        <fullName evidence="6">Putative [LysW]-L-2-aminoadipate 6-phosphate reductase</fullName>
        <ecNumber evidence="6">1.2.1.103</ecNumber>
    </recommendedName>
</protein>
<dbReference type="EMBL" id="LGHJ01000011">
    <property type="protein sequence ID" value="KPL76737.1"/>
    <property type="molecule type" value="Genomic_DNA"/>
</dbReference>
<feature type="active site" evidence="6">
    <location>
        <position position="149"/>
    </location>
</feature>